<keyword evidence="8" id="KW-1185">Reference proteome</keyword>
<dbReference type="PROSITE" id="PS50011">
    <property type="entry name" value="PROTEIN_KINASE_DOM"/>
    <property type="match status" value="1"/>
</dbReference>
<keyword evidence="5" id="KW-0472">Membrane</keyword>
<evidence type="ECO:0000313" key="7">
    <source>
        <dbReference type="EMBL" id="MEK7951420.1"/>
    </source>
</evidence>
<sequence>MEPFLEKVLFSAAAGFSRPEERQRFLEFIATADPGVRKQLEDLLGLETSAESFFDLQPEVGPEAVADGSSEGIGGTIGRYRLIERIGEGGCGVVYLAEQLEPVKRKVALKIIRLGMDTENVIARFRAERQALALMDHPNIARVLDAGATGSGRPYFVMELVDGERITELCTAQGMDLRQRLELFVKVCQAIQHAHQKGVIHRDIKPSNVLVRSRDGVAEPKVIDFGIAKATAASPSGDATFTVVGQFVGTPAYMSPEQAEGGVDIDTRSDIYSLGVLLYELVACRPPFESKRLTQAGIEEMRRILREEDPPPPSTVSGNGGDKVGDLDWIVMKAMAKERRRRYDTANGLAADVIRVLNDEPVMARPPSRSYRLGKLVRRNKLVFAAGSVSVLALVAGFGVSMRMFFLEKAAREEQMRLSGVAEEARVVETKLRETAEFRAQVAAAAVQLGRGNIAEADRLLSEIPIDRTPVSLEAAECFRKVADWHWSEGRPGPAADRFVSFVHARTSVDDSDDNSVSFHIMPAASALCYAGKMAEYDAFRDFAIQRFGGTKNPQVAEQLLKASLLKPASPETLRKLTRVASFVESAVNDPNGWIANDPYLAGWSCFVLGLKSYRDGDFQKATKWLHQSLSYPRENFPKDASVRSILAMIDSLEGRKANALLGIQMAHEPIDKAIAGSGAIRDGFGGYWFDWVNAKLLVDEAGVALGP</sequence>
<reference evidence="7 8" key="1">
    <citation type="submission" date="2024-04" db="EMBL/GenBank/DDBJ databases">
        <title>Luteolibacter sp. isolated from soil.</title>
        <authorList>
            <person name="An J."/>
        </authorList>
    </citation>
    <scope>NUCLEOTIDE SEQUENCE [LARGE SCALE GENOMIC DNA]</scope>
    <source>
        <strain evidence="7 8">Y139</strain>
    </source>
</reference>
<evidence type="ECO:0000256" key="5">
    <source>
        <dbReference type="SAM" id="Phobius"/>
    </source>
</evidence>
<dbReference type="SMART" id="SM00220">
    <property type="entry name" value="S_TKc"/>
    <property type="match status" value="1"/>
</dbReference>
<dbReference type="Gene3D" id="3.30.200.20">
    <property type="entry name" value="Phosphorylase Kinase, domain 1"/>
    <property type="match status" value="1"/>
</dbReference>
<evidence type="ECO:0000313" key="8">
    <source>
        <dbReference type="Proteomes" id="UP001371305"/>
    </source>
</evidence>
<evidence type="ECO:0000256" key="3">
    <source>
        <dbReference type="ARBA" id="ARBA00022777"/>
    </source>
</evidence>
<dbReference type="PANTHER" id="PTHR43289:SF6">
    <property type="entry name" value="SERINE_THREONINE-PROTEIN KINASE NEKL-3"/>
    <property type="match status" value="1"/>
</dbReference>
<dbReference type="EMBL" id="JBBUKT010000004">
    <property type="protein sequence ID" value="MEK7951420.1"/>
    <property type="molecule type" value="Genomic_DNA"/>
</dbReference>
<evidence type="ECO:0000256" key="4">
    <source>
        <dbReference type="ARBA" id="ARBA00022840"/>
    </source>
</evidence>
<dbReference type="CDD" id="cd14014">
    <property type="entry name" value="STKc_PknB_like"/>
    <property type="match status" value="1"/>
</dbReference>
<dbReference type="Gene3D" id="1.10.510.10">
    <property type="entry name" value="Transferase(Phosphotransferase) domain 1"/>
    <property type="match status" value="1"/>
</dbReference>
<evidence type="ECO:0000256" key="1">
    <source>
        <dbReference type="ARBA" id="ARBA00022679"/>
    </source>
</evidence>
<feature type="transmembrane region" description="Helical" evidence="5">
    <location>
        <begin position="382"/>
        <end position="406"/>
    </location>
</feature>
<dbReference type="EC" id="2.7.11.1" evidence="7"/>
<dbReference type="InterPro" id="IPR011009">
    <property type="entry name" value="Kinase-like_dom_sf"/>
</dbReference>
<keyword evidence="3 7" id="KW-0418">Kinase</keyword>
<dbReference type="GO" id="GO:0004674">
    <property type="term" value="F:protein serine/threonine kinase activity"/>
    <property type="evidence" value="ECO:0007669"/>
    <property type="project" value="UniProtKB-EC"/>
</dbReference>
<name>A0ABU9AXP7_9BACT</name>
<dbReference type="InterPro" id="IPR008271">
    <property type="entry name" value="Ser/Thr_kinase_AS"/>
</dbReference>
<gene>
    <name evidence="7" type="ORF">WKV53_12965</name>
</gene>
<keyword evidence="2" id="KW-0547">Nucleotide-binding</keyword>
<dbReference type="SUPFAM" id="SSF56112">
    <property type="entry name" value="Protein kinase-like (PK-like)"/>
    <property type="match status" value="1"/>
</dbReference>
<feature type="domain" description="Protein kinase" evidence="6">
    <location>
        <begin position="80"/>
        <end position="363"/>
    </location>
</feature>
<protein>
    <submittedName>
        <fullName evidence="7">Serine/threonine-protein kinase</fullName>
        <ecNumber evidence="7">2.7.11.1</ecNumber>
    </submittedName>
</protein>
<organism evidence="7 8">
    <name type="scientific">Luteolibacter soli</name>
    <dbReference type="NCBI Taxonomy" id="3135280"/>
    <lineage>
        <taxon>Bacteria</taxon>
        <taxon>Pseudomonadati</taxon>
        <taxon>Verrucomicrobiota</taxon>
        <taxon>Verrucomicrobiia</taxon>
        <taxon>Verrucomicrobiales</taxon>
        <taxon>Verrucomicrobiaceae</taxon>
        <taxon>Luteolibacter</taxon>
    </lineage>
</organism>
<proteinExistence type="predicted"/>
<dbReference type="PANTHER" id="PTHR43289">
    <property type="entry name" value="MITOGEN-ACTIVATED PROTEIN KINASE KINASE KINASE 20-RELATED"/>
    <property type="match status" value="1"/>
</dbReference>
<comment type="caution">
    <text evidence="7">The sequence shown here is derived from an EMBL/GenBank/DDBJ whole genome shotgun (WGS) entry which is preliminary data.</text>
</comment>
<keyword evidence="5" id="KW-1133">Transmembrane helix</keyword>
<dbReference type="RefSeq" id="WP_341405024.1">
    <property type="nucleotide sequence ID" value="NZ_JBBUKT010000004.1"/>
</dbReference>
<dbReference type="Pfam" id="PF00069">
    <property type="entry name" value="Pkinase"/>
    <property type="match status" value="1"/>
</dbReference>
<accession>A0ABU9AXP7</accession>
<evidence type="ECO:0000259" key="6">
    <source>
        <dbReference type="PROSITE" id="PS50011"/>
    </source>
</evidence>
<keyword evidence="5" id="KW-0812">Transmembrane</keyword>
<dbReference type="Proteomes" id="UP001371305">
    <property type="component" value="Unassembled WGS sequence"/>
</dbReference>
<keyword evidence="1 7" id="KW-0808">Transferase</keyword>
<dbReference type="PROSITE" id="PS00108">
    <property type="entry name" value="PROTEIN_KINASE_ST"/>
    <property type="match status" value="1"/>
</dbReference>
<keyword evidence="4" id="KW-0067">ATP-binding</keyword>
<dbReference type="InterPro" id="IPR000719">
    <property type="entry name" value="Prot_kinase_dom"/>
</dbReference>
<evidence type="ECO:0000256" key="2">
    <source>
        <dbReference type="ARBA" id="ARBA00022741"/>
    </source>
</evidence>